<dbReference type="CDD" id="cd12148">
    <property type="entry name" value="fungal_TF_MHR"/>
    <property type="match status" value="1"/>
</dbReference>
<protein>
    <recommendedName>
        <fullName evidence="5">Xylanolytic transcriptional activator regulatory domain-containing protein</fullName>
    </recommendedName>
</protein>
<feature type="domain" description="Xylanolytic transcriptional activator regulatory" evidence="5">
    <location>
        <begin position="30"/>
        <end position="126"/>
    </location>
</feature>
<name>A0A9P4M4D1_9PEZI</name>
<proteinExistence type="predicted"/>
<evidence type="ECO:0000256" key="4">
    <source>
        <dbReference type="SAM" id="SignalP"/>
    </source>
</evidence>
<dbReference type="Proteomes" id="UP000799772">
    <property type="component" value="Unassembled WGS sequence"/>
</dbReference>
<evidence type="ECO:0000256" key="1">
    <source>
        <dbReference type="ARBA" id="ARBA00004123"/>
    </source>
</evidence>
<dbReference type="EMBL" id="ML978129">
    <property type="protein sequence ID" value="KAF2096748.1"/>
    <property type="molecule type" value="Genomic_DNA"/>
</dbReference>
<gene>
    <name evidence="6" type="ORF">NA57DRAFT_78343</name>
</gene>
<dbReference type="InterPro" id="IPR050613">
    <property type="entry name" value="Sec_Metabolite_Reg"/>
</dbReference>
<keyword evidence="7" id="KW-1185">Reference proteome</keyword>
<evidence type="ECO:0000256" key="2">
    <source>
        <dbReference type="ARBA" id="ARBA00023242"/>
    </source>
</evidence>
<feature type="compositionally biased region" description="Polar residues" evidence="3">
    <location>
        <begin position="435"/>
        <end position="444"/>
    </location>
</feature>
<feature type="region of interest" description="Disordered" evidence="3">
    <location>
        <begin position="106"/>
        <end position="139"/>
    </location>
</feature>
<dbReference type="OrthoDB" id="3989227at2759"/>
<feature type="chain" id="PRO_5040244525" description="Xylanolytic transcriptional activator regulatory domain-containing protein" evidence="4">
    <location>
        <begin position="28"/>
        <end position="493"/>
    </location>
</feature>
<evidence type="ECO:0000259" key="5">
    <source>
        <dbReference type="Pfam" id="PF04082"/>
    </source>
</evidence>
<comment type="subcellular location">
    <subcellularLocation>
        <location evidence="1">Nucleus</location>
    </subcellularLocation>
</comment>
<evidence type="ECO:0000256" key="3">
    <source>
        <dbReference type="SAM" id="MobiDB-lite"/>
    </source>
</evidence>
<comment type="caution">
    <text evidence="6">The sequence shown here is derived from an EMBL/GenBank/DDBJ whole genome shotgun (WGS) entry which is preliminary data.</text>
</comment>
<keyword evidence="4" id="KW-0732">Signal</keyword>
<dbReference type="GO" id="GO:0008270">
    <property type="term" value="F:zinc ion binding"/>
    <property type="evidence" value="ECO:0007669"/>
    <property type="project" value="InterPro"/>
</dbReference>
<reference evidence="6" key="1">
    <citation type="journal article" date="2020" name="Stud. Mycol.">
        <title>101 Dothideomycetes genomes: a test case for predicting lifestyles and emergence of pathogens.</title>
        <authorList>
            <person name="Haridas S."/>
            <person name="Albert R."/>
            <person name="Binder M."/>
            <person name="Bloem J."/>
            <person name="Labutti K."/>
            <person name="Salamov A."/>
            <person name="Andreopoulos B."/>
            <person name="Baker S."/>
            <person name="Barry K."/>
            <person name="Bills G."/>
            <person name="Bluhm B."/>
            <person name="Cannon C."/>
            <person name="Castanera R."/>
            <person name="Culley D."/>
            <person name="Daum C."/>
            <person name="Ezra D."/>
            <person name="Gonzalez J."/>
            <person name="Henrissat B."/>
            <person name="Kuo A."/>
            <person name="Liang C."/>
            <person name="Lipzen A."/>
            <person name="Lutzoni F."/>
            <person name="Magnuson J."/>
            <person name="Mondo S."/>
            <person name="Nolan M."/>
            <person name="Ohm R."/>
            <person name="Pangilinan J."/>
            <person name="Park H.-J."/>
            <person name="Ramirez L."/>
            <person name="Alfaro M."/>
            <person name="Sun H."/>
            <person name="Tritt A."/>
            <person name="Yoshinaga Y."/>
            <person name="Zwiers L.-H."/>
            <person name="Turgeon B."/>
            <person name="Goodwin S."/>
            <person name="Spatafora J."/>
            <person name="Crous P."/>
            <person name="Grigoriev I."/>
        </authorList>
    </citation>
    <scope>NUCLEOTIDE SEQUENCE</scope>
    <source>
        <strain evidence="6">CBS 133067</strain>
    </source>
</reference>
<dbReference type="PANTHER" id="PTHR31001">
    <property type="entry name" value="UNCHARACTERIZED TRANSCRIPTIONAL REGULATORY PROTEIN"/>
    <property type="match status" value="1"/>
</dbReference>
<feature type="compositionally biased region" description="Polar residues" evidence="3">
    <location>
        <begin position="113"/>
        <end position="130"/>
    </location>
</feature>
<dbReference type="GO" id="GO:0003677">
    <property type="term" value="F:DNA binding"/>
    <property type="evidence" value="ECO:0007669"/>
    <property type="project" value="InterPro"/>
</dbReference>
<dbReference type="InterPro" id="IPR007219">
    <property type="entry name" value="XnlR_reg_dom"/>
</dbReference>
<accession>A0A9P4M4D1</accession>
<feature type="signal peptide" evidence="4">
    <location>
        <begin position="1"/>
        <end position="27"/>
    </location>
</feature>
<organism evidence="6 7">
    <name type="scientific">Rhizodiscina lignyota</name>
    <dbReference type="NCBI Taxonomy" id="1504668"/>
    <lineage>
        <taxon>Eukaryota</taxon>
        <taxon>Fungi</taxon>
        <taxon>Dikarya</taxon>
        <taxon>Ascomycota</taxon>
        <taxon>Pezizomycotina</taxon>
        <taxon>Dothideomycetes</taxon>
        <taxon>Pleosporomycetidae</taxon>
        <taxon>Aulographales</taxon>
        <taxon>Rhizodiscinaceae</taxon>
        <taxon>Rhizodiscina</taxon>
    </lineage>
</organism>
<feature type="region of interest" description="Disordered" evidence="3">
    <location>
        <begin position="419"/>
        <end position="446"/>
    </location>
</feature>
<evidence type="ECO:0000313" key="7">
    <source>
        <dbReference type="Proteomes" id="UP000799772"/>
    </source>
</evidence>
<dbReference type="GO" id="GO:0005634">
    <property type="term" value="C:nucleus"/>
    <property type="evidence" value="ECO:0007669"/>
    <property type="project" value="UniProtKB-SubCell"/>
</dbReference>
<dbReference type="GO" id="GO:0006351">
    <property type="term" value="P:DNA-templated transcription"/>
    <property type="evidence" value="ECO:0007669"/>
    <property type="project" value="InterPro"/>
</dbReference>
<sequence length="493" mass="55026">MVGFPGGNTTVFALAAFVILHVPLIREETERSTAFISTAFRVGQKIGLHRDPQCLDITGVEAELRRRLFWHILHKDALSSTASGLPQMMSNQRQHDTAMPSEYQDKDVEDMSDSTVLSSNSPTSTKSAHSNPHPPPRTTPLGCVDFRALNDTEVDCRQMVCVGRFLITNAIREILQRQLDFTPWSVQDVQHFQGEIERMIIQVRGRIDKLQTSTEEPYDDGATSLQLNNTTANATVQKASVTSWGLEPNSCNTKFLAWSAKLLDLMIEKAYCVLYQPLQKYADRALWLQFREIAISHFHAYIEKYVVLCTEPAFGPFQWIYPGNYQPLQAVSVLLADLAENPKSNEASTSRYLIDSVFSLLEHEGGVVAEHDGHLHPRGLPKAGKAAWKMLWQLRRRALRRMGVDPSVLWASARKHGHEVRQSNASEGSDAAEENMTSGQSLSSLDPLPLEMDGISSLLSAEGALDIGIDYELAFSSEFAGEADPFQGYQWGF</sequence>
<dbReference type="PANTHER" id="PTHR31001:SF79">
    <property type="entry name" value="ZN(II)2CYS6 TRANSCRIPTION FACTOR (EUROFUNG)"/>
    <property type="match status" value="1"/>
</dbReference>
<evidence type="ECO:0000313" key="6">
    <source>
        <dbReference type="EMBL" id="KAF2096748.1"/>
    </source>
</evidence>
<dbReference type="AlphaFoldDB" id="A0A9P4M4D1"/>
<dbReference type="Pfam" id="PF04082">
    <property type="entry name" value="Fungal_trans"/>
    <property type="match status" value="1"/>
</dbReference>
<keyword evidence="2" id="KW-0539">Nucleus</keyword>